<feature type="transmembrane region" description="Helical" evidence="8">
    <location>
        <begin position="173"/>
        <end position="195"/>
    </location>
</feature>
<evidence type="ECO:0000313" key="10">
    <source>
        <dbReference type="EMBL" id="MBB6014088.1"/>
    </source>
</evidence>
<dbReference type="CDD" id="cd06261">
    <property type="entry name" value="TM_PBP2"/>
    <property type="match status" value="1"/>
</dbReference>
<dbReference type="InterPro" id="IPR035906">
    <property type="entry name" value="MetI-like_sf"/>
</dbReference>
<evidence type="ECO:0000313" key="11">
    <source>
        <dbReference type="Proteomes" id="UP000533306"/>
    </source>
</evidence>
<gene>
    <name evidence="10" type="ORF">HNR59_003482</name>
</gene>
<keyword evidence="3 8" id="KW-0813">Transport</keyword>
<accession>A0A7W9VWG9</accession>
<evidence type="ECO:0000256" key="7">
    <source>
        <dbReference type="ARBA" id="ARBA00023136"/>
    </source>
</evidence>
<sequence length="387" mass="41915">MISLMLIAPLFAFLIAFYFYPIASFLLRSASTSEVTDTIPDTTAALAGWDGEGLPGDEIYAALVADLSASDQKAAILGRRLNALEPGMRTVVRKATLAARELEKSSPAEIRAGLIEADPKWGDMATWSLLRRETGIGTATFLLSAIDVQRAAGRLELKTGGEALFLPIFMRTLAISLAVTLICIVIGYPVAWVIAMAQPRTSAWLMLLVLVPFWLSILARTAAWIIVLQGSGPVNSVLIWAGLTDTPLQLVFNRFGVVLVMVHVMLPFLVLPLTNSIRAIPKSYFQAAANLGAPPLRAFVHVIFPLTLPGMWAGGFIVFILSVGYYITPALVGGPNDQMISSFIAFYTNQSINWSLASALSAWLLGGMLVLVMMSQRFVGPMIRRVT</sequence>
<dbReference type="PROSITE" id="PS50928">
    <property type="entry name" value="ABC_TM1"/>
    <property type="match status" value="1"/>
</dbReference>
<protein>
    <submittedName>
        <fullName evidence="10">Putative spermidine/putrescine transport system permease protein</fullName>
    </submittedName>
</protein>
<dbReference type="GO" id="GO:0005886">
    <property type="term" value="C:plasma membrane"/>
    <property type="evidence" value="ECO:0007669"/>
    <property type="project" value="UniProtKB-SubCell"/>
</dbReference>
<feature type="transmembrane region" description="Helical" evidence="8">
    <location>
        <begin position="298"/>
        <end position="327"/>
    </location>
</feature>
<feature type="transmembrane region" description="Helical" evidence="8">
    <location>
        <begin position="352"/>
        <end position="374"/>
    </location>
</feature>
<dbReference type="Proteomes" id="UP000533306">
    <property type="component" value="Unassembled WGS sequence"/>
</dbReference>
<evidence type="ECO:0000256" key="2">
    <source>
        <dbReference type="ARBA" id="ARBA00007069"/>
    </source>
</evidence>
<dbReference type="SUPFAM" id="SSF161098">
    <property type="entry name" value="MetI-like"/>
    <property type="match status" value="1"/>
</dbReference>
<evidence type="ECO:0000256" key="6">
    <source>
        <dbReference type="ARBA" id="ARBA00022989"/>
    </source>
</evidence>
<feature type="transmembrane region" description="Helical" evidence="8">
    <location>
        <begin position="255"/>
        <end position="277"/>
    </location>
</feature>
<keyword evidence="7 8" id="KW-0472">Membrane</keyword>
<evidence type="ECO:0000256" key="1">
    <source>
        <dbReference type="ARBA" id="ARBA00004651"/>
    </source>
</evidence>
<dbReference type="Gene3D" id="1.10.3720.10">
    <property type="entry name" value="MetI-like"/>
    <property type="match status" value="1"/>
</dbReference>
<dbReference type="GO" id="GO:0055085">
    <property type="term" value="P:transmembrane transport"/>
    <property type="evidence" value="ECO:0007669"/>
    <property type="project" value="InterPro"/>
</dbReference>
<feature type="transmembrane region" description="Helical" evidence="8">
    <location>
        <begin position="6"/>
        <end position="27"/>
    </location>
</feature>
<dbReference type="RefSeq" id="WP_210307416.1">
    <property type="nucleotide sequence ID" value="NZ_JACHEU010000004.1"/>
</dbReference>
<evidence type="ECO:0000256" key="8">
    <source>
        <dbReference type="RuleBase" id="RU363032"/>
    </source>
</evidence>
<keyword evidence="4" id="KW-1003">Cell membrane</keyword>
<keyword evidence="5 8" id="KW-0812">Transmembrane</keyword>
<comment type="similarity">
    <text evidence="2">Belongs to the binding-protein-dependent transport system permease family. CysTW subfamily.</text>
</comment>
<dbReference type="AlphaFoldDB" id="A0A7W9VWG9"/>
<keyword evidence="6 8" id="KW-1133">Transmembrane helix</keyword>
<dbReference type="InterPro" id="IPR000515">
    <property type="entry name" value="MetI-like"/>
</dbReference>
<reference evidence="10 11" key="1">
    <citation type="submission" date="2020-08" db="EMBL/GenBank/DDBJ databases">
        <title>Genomic Encyclopedia of Type Strains, Phase IV (KMG-IV): sequencing the most valuable type-strain genomes for metagenomic binning, comparative biology and taxonomic classification.</title>
        <authorList>
            <person name="Goeker M."/>
        </authorList>
    </citation>
    <scope>NUCLEOTIDE SEQUENCE [LARGE SCALE GENOMIC DNA]</scope>
    <source>
        <strain evidence="10 11">DSM 11099</strain>
    </source>
</reference>
<feature type="transmembrane region" description="Helical" evidence="8">
    <location>
        <begin position="201"/>
        <end position="218"/>
    </location>
</feature>
<dbReference type="PANTHER" id="PTHR42929:SF5">
    <property type="entry name" value="ABC TRANSPORTER PERMEASE PROTEIN"/>
    <property type="match status" value="1"/>
</dbReference>
<dbReference type="PANTHER" id="PTHR42929">
    <property type="entry name" value="INNER MEMBRANE ABC TRANSPORTER PERMEASE PROTEIN YDCU-RELATED-RELATED"/>
    <property type="match status" value="1"/>
</dbReference>
<dbReference type="Pfam" id="PF00528">
    <property type="entry name" value="BPD_transp_1"/>
    <property type="match status" value="1"/>
</dbReference>
<keyword evidence="11" id="KW-1185">Reference proteome</keyword>
<comment type="subcellular location">
    <subcellularLocation>
        <location evidence="1 8">Cell membrane</location>
        <topology evidence="1 8">Multi-pass membrane protein</topology>
    </subcellularLocation>
</comment>
<evidence type="ECO:0000256" key="5">
    <source>
        <dbReference type="ARBA" id="ARBA00022692"/>
    </source>
</evidence>
<feature type="domain" description="ABC transmembrane type-1" evidence="9">
    <location>
        <begin position="169"/>
        <end position="375"/>
    </location>
</feature>
<name>A0A7W9VWG9_9HYPH</name>
<comment type="caution">
    <text evidence="10">The sequence shown here is derived from an EMBL/GenBank/DDBJ whole genome shotgun (WGS) entry which is preliminary data.</text>
</comment>
<evidence type="ECO:0000256" key="4">
    <source>
        <dbReference type="ARBA" id="ARBA00022475"/>
    </source>
</evidence>
<dbReference type="EMBL" id="JACHEU010000004">
    <property type="protein sequence ID" value="MBB6014088.1"/>
    <property type="molecule type" value="Genomic_DNA"/>
</dbReference>
<evidence type="ECO:0000256" key="3">
    <source>
        <dbReference type="ARBA" id="ARBA00022448"/>
    </source>
</evidence>
<proteinExistence type="inferred from homology"/>
<evidence type="ECO:0000259" key="9">
    <source>
        <dbReference type="PROSITE" id="PS50928"/>
    </source>
</evidence>
<organism evidence="10 11">
    <name type="scientific">Aquamicrobium lusatiense</name>
    <dbReference type="NCBI Taxonomy" id="89772"/>
    <lineage>
        <taxon>Bacteria</taxon>
        <taxon>Pseudomonadati</taxon>
        <taxon>Pseudomonadota</taxon>
        <taxon>Alphaproteobacteria</taxon>
        <taxon>Hyphomicrobiales</taxon>
        <taxon>Phyllobacteriaceae</taxon>
        <taxon>Aquamicrobium</taxon>
    </lineage>
</organism>